<dbReference type="Gene3D" id="1.10.10.60">
    <property type="entry name" value="Homeodomain-like"/>
    <property type="match status" value="2"/>
</dbReference>
<dbReference type="PANTHER" id="PTHR43280">
    <property type="entry name" value="ARAC-FAMILY TRANSCRIPTIONAL REGULATOR"/>
    <property type="match status" value="1"/>
</dbReference>
<dbReference type="PRINTS" id="PR00032">
    <property type="entry name" value="HTHARAC"/>
</dbReference>
<feature type="domain" description="HTH araC/xylS-type" evidence="5">
    <location>
        <begin position="192"/>
        <end position="290"/>
    </location>
</feature>
<name>A0AAE9SEN6_9GAMM</name>
<keyword evidence="2" id="KW-0238">DNA-binding</keyword>
<dbReference type="PROSITE" id="PS00041">
    <property type="entry name" value="HTH_ARAC_FAMILY_1"/>
    <property type="match status" value="1"/>
</dbReference>
<keyword evidence="1" id="KW-0805">Transcription regulation</keyword>
<dbReference type="Pfam" id="PF12833">
    <property type="entry name" value="HTH_18"/>
    <property type="match status" value="1"/>
</dbReference>
<reference evidence="6" key="1">
    <citation type="submission" date="2022-06" db="EMBL/GenBank/DDBJ databases">
        <title>Complete Genome of Aeromonas sp. Strain SOD01 Isolated from an Urban Freshwater Stream.</title>
        <authorList>
            <person name="Williams L.E."/>
            <person name="Brysgel T."/>
            <person name="Capestro E.M."/>
            <person name="Foltz G.V."/>
            <person name="Gardner A.E."/>
            <person name="Ingrassia J."/>
            <person name="Peterson E."/>
            <person name="Arruda J."/>
            <person name="Flaherty I."/>
            <person name="Hunt M."/>
            <person name="Pappas G."/>
            <person name="Ramsaran S."/>
            <person name="Rocha M."/>
        </authorList>
    </citation>
    <scope>NUCLEOTIDE SEQUENCE</scope>
    <source>
        <strain evidence="6">SOD01</strain>
    </source>
</reference>
<evidence type="ECO:0000256" key="2">
    <source>
        <dbReference type="ARBA" id="ARBA00023125"/>
    </source>
</evidence>
<dbReference type="InterPro" id="IPR003313">
    <property type="entry name" value="AraC-bd"/>
</dbReference>
<evidence type="ECO:0000259" key="5">
    <source>
        <dbReference type="PROSITE" id="PS01124"/>
    </source>
</evidence>
<dbReference type="GO" id="GO:0043565">
    <property type="term" value="F:sequence-specific DNA binding"/>
    <property type="evidence" value="ECO:0007669"/>
    <property type="project" value="InterPro"/>
</dbReference>
<dbReference type="InterPro" id="IPR018062">
    <property type="entry name" value="HTH_AraC-typ_CS"/>
</dbReference>
<dbReference type="PROSITE" id="PS01124">
    <property type="entry name" value="HTH_ARAC_FAMILY_2"/>
    <property type="match status" value="1"/>
</dbReference>
<dbReference type="SMART" id="SM00342">
    <property type="entry name" value="HTH_ARAC"/>
    <property type="match status" value="1"/>
</dbReference>
<dbReference type="InterPro" id="IPR009057">
    <property type="entry name" value="Homeodomain-like_sf"/>
</dbReference>
<dbReference type="GO" id="GO:0003700">
    <property type="term" value="F:DNA-binding transcription factor activity"/>
    <property type="evidence" value="ECO:0007669"/>
    <property type="project" value="InterPro"/>
</dbReference>
<evidence type="ECO:0000256" key="4">
    <source>
        <dbReference type="ARBA" id="ARBA00023163"/>
    </source>
</evidence>
<dbReference type="EMBL" id="CP099717">
    <property type="protein sequence ID" value="USV58612.1"/>
    <property type="molecule type" value="Genomic_DNA"/>
</dbReference>
<dbReference type="InterPro" id="IPR037923">
    <property type="entry name" value="HTH-like"/>
</dbReference>
<dbReference type="InterPro" id="IPR018060">
    <property type="entry name" value="HTH_AraC"/>
</dbReference>
<dbReference type="SUPFAM" id="SSF46689">
    <property type="entry name" value="Homeodomain-like"/>
    <property type="match status" value="1"/>
</dbReference>
<evidence type="ECO:0000313" key="7">
    <source>
        <dbReference type="Proteomes" id="UP001056890"/>
    </source>
</evidence>
<dbReference type="SUPFAM" id="SSF51215">
    <property type="entry name" value="Regulatory protein AraC"/>
    <property type="match status" value="1"/>
</dbReference>
<dbReference type="Pfam" id="PF02311">
    <property type="entry name" value="AraC_binding"/>
    <property type="match status" value="1"/>
</dbReference>
<keyword evidence="7" id="KW-1185">Reference proteome</keyword>
<dbReference type="PANTHER" id="PTHR43280:SF2">
    <property type="entry name" value="HTH-TYPE TRANSCRIPTIONAL REGULATOR EXSA"/>
    <property type="match status" value="1"/>
</dbReference>
<accession>A0AAE9SEN6</accession>
<dbReference type="InterPro" id="IPR020449">
    <property type="entry name" value="Tscrpt_reg_AraC-type_HTH"/>
</dbReference>
<dbReference type="RefSeq" id="WP_252995819.1">
    <property type="nucleotide sequence ID" value="NZ_CP099717.1"/>
</dbReference>
<protein>
    <submittedName>
        <fullName evidence="6">AraC family transcriptional regulator</fullName>
    </submittedName>
</protein>
<keyword evidence="4" id="KW-0804">Transcription</keyword>
<evidence type="ECO:0000256" key="3">
    <source>
        <dbReference type="ARBA" id="ARBA00023159"/>
    </source>
</evidence>
<dbReference type="Proteomes" id="UP001056890">
    <property type="component" value="Chromosome"/>
</dbReference>
<evidence type="ECO:0000313" key="6">
    <source>
        <dbReference type="EMBL" id="USV58612.1"/>
    </source>
</evidence>
<organism evidence="6 7">
    <name type="scientific">Aeromonas encheleia</name>
    <dbReference type="NCBI Taxonomy" id="73010"/>
    <lineage>
        <taxon>Bacteria</taxon>
        <taxon>Pseudomonadati</taxon>
        <taxon>Pseudomonadota</taxon>
        <taxon>Gammaproteobacteria</taxon>
        <taxon>Aeromonadales</taxon>
        <taxon>Aeromonadaceae</taxon>
        <taxon>Aeromonas</taxon>
    </lineage>
</organism>
<sequence length="292" mass="33566">MENQHKYQILVPFIEPVGNQSVPSVNYSKTLGTSDSWIGCGYINRNGKSKVLANVSFPYFSLVLVLDGRGTYIDEQGQQYSLGKGSVFLRRPGQRHSSHCESLPAWKEVYLDCDRALYEHLASFLIPEHGAVVFQTASPLEAIDHFSGFMEFVKNASELDMPSIYIKFIELLGALFNGSMNHPEHHENNMVNQVKLALDELCHQRIDLKLYCDELGQNYEVFRKEFKEQTGLSLMKYIVRCRLDKACTLLRTTNLRISEISNELGYSSQYEFSNQFKRYFNLSPRQYKQGIN</sequence>
<dbReference type="AlphaFoldDB" id="A0AAE9SEN6"/>
<keyword evidence="3" id="KW-0010">Activator</keyword>
<evidence type="ECO:0000256" key="1">
    <source>
        <dbReference type="ARBA" id="ARBA00023015"/>
    </source>
</evidence>
<proteinExistence type="predicted"/>
<gene>
    <name evidence="6" type="ORF">NHF51_05500</name>
</gene>